<comment type="caution">
    <text evidence="9">The sequence shown here is derived from an EMBL/GenBank/DDBJ whole genome shotgun (WGS) entry which is preliminary data.</text>
</comment>
<gene>
    <name evidence="9" type="ORF">FHU40_005108</name>
</gene>
<keyword evidence="4 7" id="KW-0812">Transmembrane</keyword>
<feature type="domain" description="VTT" evidence="8">
    <location>
        <begin position="45"/>
        <end position="172"/>
    </location>
</feature>
<dbReference type="AlphaFoldDB" id="A0A7W4W0W8"/>
<evidence type="ECO:0000256" key="4">
    <source>
        <dbReference type="ARBA" id="ARBA00022692"/>
    </source>
</evidence>
<keyword evidence="6 7" id="KW-0472">Membrane</keyword>
<evidence type="ECO:0000256" key="7">
    <source>
        <dbReference type="SAM" id="Phobius"/>
    </source>
</evidence>
<dbReference type="PANTHER" id="PTHR42709:SF6">
    <property type="entry name" value="UNDECAPRENYL PHOSPHATE TRANSPORTER A"/>
    <property type="match status" value="1"/>
</dbReference>
<sequence>MSLAAAAQGGEDLGVIGSAAVDLMAAIGAPGVGVLLAVEAVFPPIPSEIVLPLAGFAANQGTFSLIAALAWATIGSMVGALLLYEAGRRFGRDRVLAIWLRLPLVDEHDFARTEAWFDEHGQKAVFFGRMVPLFRSLISIPAGTQRMPYGRFVLLTLAGSTLWNTAFILGGYLLGEEWHRIEEVAGWLQLAVVAAVVAAGAWWLVLRIRRRRSAADGGSSAGP</sequence>
<dbReference type="Pfam" id="PF09335">
    <property type="entry name" value="VTT_dom"/>
    <property type="match status" value="1"/>
</dbReference>
<evidence type="ECO:0000256" key="1">
    <source>
        <dbReference type="ARBA" id="ARBA00004651"/>
    </source>
</evidence>
<dbReference type="RefSeq" id="WP_221200275.1">
    <property type="nucleotide sequence ID" value="NZ_JACHWR010000005.1"/>
</dbReference>
<dbReference type="EMBL" id="JACHWR010000005">
    <property type="protein sequence ID" value="MBB3045255.1"/>
    <property type="molecule type" value="Genomic_DNA"/>
</dbReference>
<dbReference type="Proteomes" id="UP000589626">
    <property type="component" value="Unassembled WGS sequence"/>
</dbReference>
<protein>
    <submittedName>
        <fullName evidence="9">Membrane protein DedA with SNARE-associated domain</fullName>
    </submittedName>
</protein>
<feature type="transmembrane region" description="Helical" evidence="7">
    <location>
        <begin position="62"/>
        <end position="84"/>
    </location>
</feature>
<evidence type="ECO:0000256" key="2">
    <source>
        <dbReference type="ARBA" id="ARBA00010792"/>
    </source>
</evidence>
<dbReference type="InterPro" id="IPR032816">
    <property type="entry name" value="VTT_dom"/>
</dbReference>
<name>A0A7W4W0W8_9ACTN</name>
<comment type="subcellular location">
    <subcellularLocation>
        <location evidence="1">Cell membrane</location>
        <topology evidence="1">Multi-pass membrane protein</topology>
    </subcellularLocation>
</comment>
<organism evidence="9 10">
    <name type="scientific">Nocardioides soli</name>
    <dbReference type="NCBI Taxonomy" id="1036020"/>
    <lineage>
        <taxon>Bacteria</taxon>
        <taxon>Bacillati</taxon>
        <taxon>Actinomycetota</taxon>
        <taxon>Actinomycetes</taxon>
        <taxon>Propionibacteriales</taxon>
        <taxon>Nocardioidaceae</taxon>
        <taxon>Nocardioides</taxon>
    </lineage>
</organism>
<proteinExistence type="inferred from homology"/>
<comment type="similarity">
    <text evidence="2">Belongs to the DedA family.</text>
</comment>
<feature type="transmembrane region" description="Helical" evidence="7">
    <location>
        <begin position="152"/>
        <end position="174"/>
    </location>
</feature>
<evidence type="ECO:0000256" key="3">
    <source>
        <dbReference type="ARBA" id="ARBA00022475"/>
    </source>
</evidence>
<reference evidence="9 10" key="1">
    <citation type="submission" date="2020-08" db="EMBL/GenBank/DDBJ databases">
        <title>Sequencing the genomes of 1000 actinobacteria strains.</title>
        <authorList>
            <person name="Klenk H.-P."/>
        </authorList>
    </citation>
    <scope>NUCLEOTIDE SEQUENCE [LARGE SCALE GENOMIC DNA]</scope>
    <source>
        <strain evidence="9 10">DSM 105498</strain>
    </source>
</reference>
<dbReference type="PANTHER" id="PTHR42709">
    <property type="entry name" value="ALKALINE PHOSPHATASE LIKE PROTEIN"/>
    <property type="match status" value="1"/>
</dbReference>
<evidence type="ECO:0000313" key="10">
    <source>
        <dbReference type="Proteomes" id="UP000589626"/>
    </source>
</evidence>
<evidence type="ECO:0000256" key="5">
    <source>
        <dbReference type="ARBA" id="ARBA00022989"/>
    </source>
</evidence>
<evidence type="ECO:0000259" key="8">
    <source>
        <dbReference type="Pfam" id="PF09335"/>
    </source>
</evidence>
<keyword evidence="10" id="KW-1185">Reference proteome</keyword>
<keyword evidence="5 7" id="KW-1133">Transmembrane helix</keyword>
<feature type="transmembrane region" description="Helical" evidence="7">
    <location>
        <begin position="186"/>
        <end position="206"/>
    </location>
</feature>
<evidence type="ECO:0000256" key="6">
    <source>
        <dbReference type="ARBA" id="ARBA00023136"/>
    </source>
</evidence>
<evidence type="ECO:0000313" key="9">
    <source>
        <dbReference type="EMBL" id="MBB3045255.1"/>
    </source>
</evidence>
<dbReference type="InterPro" id="IPR051311">
    <property type="entry name" value="DedA_domain"/>
</dbReference>
<accession>A0A7W4W0W8</accession>
<dbReference type="GO" id="GO:0005886">
    <property type="term" value="C:plasma membrane"/>
    <property type="evidence" value="ECO:0007669"/>
    <property type="project" value="UniProtKB-SubCell"/>
</dbReference>
<keyword evidence="3" id="KW-1003">Cell membrane</keyword>
<feature type="transmembrane region" description="Helical" evidence="7">
    <location>
        <begin position="21"/>
        <end position="42"/>
    </location>
</feature>